<organism evidence="1 2">
    <name type="scientific">Populus alba x Populus x berolinensis</name>
    <dbReference type="NCBI Taxonomy" id="444605"/>
    <lineage>
        <taxon>Eukaryota</taxon>
        <taxon>Viridiplantae</taxon>
        <taxon>Streptophyta</taxon>
        <taxon>Embryophyta</taxon>
        <taxon>Tracheophyta</taxon>
        <taxon>Spermatophyta</taxon>
        <taxon>Magnoliopsida</taxon>
        <taxon>eudicotyledons</taxon>
        <taxon>Gunneridae</taxon>
        <taxon>Pentapetalae</taxon>
        <taxon>rosids</taxon>
        <taxon>fabids</taxon>
        <taxon>Malpighiales</taxon>
        <taxon>Salicaceae</taxon>
        <taxon>Saliceae</taxon>
        <taxon>Populus</taxon>
    </lineage>
</organism>
<protein>
    <submittedName>
        <fullName evidence="1">Uncharacterized protein</fullName>
    </submittedName>
</protein>
<accession>A0AAD6W819</accession>
<proteinExistence type="predicted"/>
<dbReference type="EMBL" id="JAQIZT010000003">
    <property type="protein sequence ID" value="KAJ7002767.1"/>
    <property type="molecule type" value="Genomic_DNA"/>
</dbReference>
<evidence type="ECO:0000313" key="2">
    <source>
        <dbReference type="Proteomes" id="UP001164929"/>
    </source>
</evidence>
<keyword evidence="2" id="KW-1185">Reference proteome</keyword>
<dbReference type="Proteomes" id="UP001164929">
    <property type="component" value="Chromosome 3"/>
</dbReference>
<sequence>MAISFVFMHDFCGKARREEATWPRRGVRCCCCSVVKMVVHGGAVGDPFQLLENAEKQRWMLIASVAFNWGRGEVFSVSIDSNPRSGSKWFDDDGRPKRTGTVWTASAHIITAVIGSGVLSLASAIEVRAERCMIRLDKQEEKKLPGLGEMLAAVAGLS</sequence>
<evidence type="ECO:0000313" key="1">
    <source>
        <dbReference type="EMBL" id="KAJ7002767.1"/>
    </source>
</evidence>
<gene>
    <name evidence="1" type="ORF">NC653_008084</name>
</gene>
<name>A0AAD6W819_9ROSI</name>
<comment type="caution">
    <text evidence="1">The sequence shown here is derived from an EMBL/GenBank/DDBJ whole genome shotgun (WGS) entry which is preliminary data.</text>
</comment>
<reference evidence="1" key="1">
    <citation type="journal article" date="2023" name="Mol. Ecol. Resour.">
        <title>Chromosome-level genome assembly of a triploid poplar Populus alba 'Berolinensis'.</title>
        <authorList>
            <person name="Chen S."/>
            <person name="Yu Y."/>
            <person name="Wang X."/>
            <person name="Wang S."/>
            <person name="Zhang T."/>
            <person name="Zhou Y."/>
            <person name="He R."/>
            <person name="Meng N."/>
            <person name="Wang Y."/>
            <person name="Liu W."/>
            <person name="Liu Z."/>
            <person name="Liu J."/>
            <person name="Guo Q."/>
            <person name="Huang H."/>
            <person name="Sederoff R.R."/>
            <person name="Wang G."/>
            <person name="Qu G."/>
            <person name="Chen S."/>
        </authorList>
    </citation>
    <scope>NUCLEOTIDE SEQUENCE</scope>
    <source>
        <strain evidence="1">SC-2020</strain>
    </source>
</reference>
<dbReference type="AlphaFoldDB" id="A0AAD6W819"/>